<feature type="chain" id="PRO_5002803140" description="Squalene cyclase C-terminal domain-containing protein" evidence="1">
    <location>
        <begin position="25"/>
        <end position="337"/>
    </location>
</feature>
<evidence type="ECO:0008006" key="4">
    <source>
        <dbReference type="Google" id="ProtNLM"/>
    </source>
</evidence>
<reference evidence="2 3" key="1">
    <citation type="journal article" date="2011" name="J. Bacteriol.">
        <title>Genome sequence of Chthoniobacter flavus Ellin428, an aerobic heterotrophic soil bacterium.</title>
        <authorList>
            <person name="Kant R."/>
            <person name="van Passel M.W."/>
            <person name="Palva A."/>
            <person name="Lucas S."/>
            <person name="Lapidus A."/>
            <person name="Glavina Del Rio T."/>
            <person name="Dalin E."/>
            <person name="Tice H."/>
            <person name="Bruce D."/>
            <person name="Goodwin L."/>
            <person name="Pitluck S."/>
            <person name="Larimer F.W."/>
            <person name="Land M.L."/>
            <person name="Hauser L."/>
            <person name="Sangwan P."/>
            <person name="de Vos W.M."/>
            <person name="Janssen P.H."/>
            <person name="Smidt H."/>
        </authorList>
    </citation>
    <scope>NUCLEOTIDE SEQUENCE [LARGE SCALE GENOMIC DNA]</scope>
    <source>
        <strain evidence="2 3">Ellin428</strain>
    </source>
</reference>
<evidence type="ECO:0000313" key="3">
    <source>
        <dbReference type="Proteomes" id="UP000005824"/>
    </source>
</evidence>
<dbReference type="Proteomes" id="UP000005824">
    <property type="component" value="Unassembled WGS sequence"/>
</dbReference>
<evidence type="ECO:0000256" key="1">
    <source>
        <dbReference type="SAM" id="SignalP"/>
    </source>
</evidence>
<comment type="caution">
    <text evidence="2">The sequence shown here is derived from an EMBL/GenBank/DDBJ whole genome shotgun (WGS) entry which is preliminary data.</text>
</comment>
<dbReference type="InParanoid" id="B4D426"/>
<proteinExistence type="predicted"/>
<sequence precursor="true">MKAHPPTVRLFTFLLALSAAIAYGDEAPKPDDAQLRAGVVRSLAFLDKEADTWMDEKSCNGCHHMPELLWSHREAKRRGFAIDPKMFAEFVDWSYSHSKDTRAGLEMVALLKLAMPDKPAPELTDLIVKGQQPDGSWKPAGQLANMQRRGPHDAMGNSTRLFLLALGTQPADQATTDAARAKATAALAKDEPAKSVETLVYRGLYAQRFGPSDDVATARAELLKLQHPDGGWSYIVGQEASDSLATGEALYLLQQAPDTTSAEAIAHGQAWLLNHQRADGGWDIDITKISKTDRSAPEKAKSLKDATGIYTFWGSAWATIGLVQAFPITEAAGSTTP</sequence>
<dbReference type="AlphaFoldDB" id="B4D426"/>
<keyword evidence="3" id="KW-1185">Reference proteome</keyword>
<keyword evidence="1" id="KW-0732">Signal</keyword>
<evidence type="ECO:0000313" key="2">
    <source>
        <dbReference type="EMBL" id="EDY19006.1"/>
    </source>
</evidence>
<gene>
    <name evidence="2" type="ORF">CfE428DRAFT_3664</name>
</gene>
<dbReference type="Gene3D" id="1.50.10.20">
    <property type="match status" value="1"/>
</dbReference>
<dbReference type="EMBL" id="ABVL01000010">
    <property type="protein sequence ID" value="EDY19006.1"/>
    <property type="molecule type" value="Genomic_DNA"/>
</dbReference>
<dbReference type="SUPFAM" id="SSF81853">
    <property type="entry name" value="Family 10 polysaccharide lyase"/>
    <property type="match status" value="1"/>
</dbReference>
<dbReference type="STRING" id="497964.CfE428DRAFT_3664"/>
<dbReference type="eggNOG" id="COG1657">
    <property type="taxonomic scope" value="Bacteria"/>
</dbReference>
<dbReference type="RefSeq" id="WP_006980989.1">
    <property type="nucleotide sequence ID" value="NZ_ABVL01000010.1"/>
</dbReference>
<name>B4D426_9BACT</name>
<organism evidence="2 3">
    <name type="scientific">Chthoniobacter flavus Ellin428</name>
    <dbReference type="NCBI Taxonomy" id="497964"/>
    <lineage>
        <taxon>Bacteria</taxon>
        <taxon>Pseudomonadati</taxon>
        <taxon>Verrucomicrobiota</taxon>
        <taxon>Spartobacteria</taxon>
        <taxon>Chthoniobacterales</taxon>
        <taxon>Chthoniobacteraceae</taxon>
        <taxon>Chthoniobacter</taxon>
    </lineage>
</organism>
<feature type="signal peptide" evidence="1">
    <location>
        <begin position="1"/>
        <end position="24"/>
    </location>
</feature>
<accession>B4D426</accession>
<protein>
    <recommendedName>
        <fullName evidence="4">Squalene cyclase C-terminal domain-containing protein</fullName>
    </recommendedName>
</protein>